<protein>
    <submittedName>
        <fullName evidence="1">Uncharacterized protein</fullName>
    </submittedName>
</protein>
<evidence type="ECO:0000313" key="2">
    <source>
        <dbReference type="Proteomes" id="UP000034739"/>
    </source>
</evidence>
<name>A0A0G1TXT7_9BACT</name>
<organism evidence="1 2">
    <name type="scientific">Candidatus Gottesmanbacteria bacterium GW2011_GWA2_47_9</name>
    <dbReference type="NCBI Taxonomy" id="1618445"/>
    <lineage>
        <taxon>Bacteria</taxon>
        <taxon>Candidatus Gottesmaniibacteriota</taxon>
    </lineage>
</organism>
<comment type="caution">
    <text evidence="1">The sequence shown here is derived from an EMBL/GenBank/DDBJ whole genome shotgun (WGS) entry which is preliminary data.</text>
</comment>
<dbReference type="Proteomes" id="UP000034739">
    <property type="component" value="Unassembled WGS sequence"/>
</dbReference>
<dbReference type="EMBL" id="LCOY01000051">
    <property type="protein sequence ID" value="KKU86616.1"/>
    <property type="molecule type" value="Genomic_DNA"/>
</dbReference>
<sequence length="52" mass="6013">MKTIIQVPIDKKLRDKAAKRAKKDGFSSLQELVRFFLKKLAEGKVDFNIVIH</sequence>
<evidence type="ECO:0000313" key="1">
    <source>
        <dbReference type="EMBL" id="KKU86616.1"/>
    </source>
</evidence>
<proteinExistence type="predicted"/>
<accession>A0A0G1TXT7</accession>
<dbReference type="AlphaFoldDB" id="A0A0G1TXT7"/>
<gene>
    <name evidence="1" type="ORF">UY16_C0051G0012</name>
</gene>
<reference evidence="1 2" key="1">
    <citation type="journal article" date="2015" name="Nature">
        <title>rRNA introns, odd ribosomes, and small enigmatic genomes across a large radiation of phyla.</title>
        <authorList>
            <person name="Brown C.T."/>
            <person name="Hug L.A."/>
            <person name="Thomas B.C."/>
            <person name="Sharon I."/>
            <person name="Castelle C.J."/>
            <person name="Singh A."/>
            <person name="Wilkins M.J."/>
            <person name="Williams K.H."/>
            <person name="Banfield J.F."/>
        </authorList>
    </citation>
    <scope>NUCLEOTIDE SEQUENCE [LARGE SCALE GENOMIC DNA]</scope>
</reference>